<keyword evidence="2" id="KW-1185">Reference proteome</keyword>
<feature type="non-terminal residue" evidence="1">
    <location>
        <position position="80"/>
    </location>
</feature>
<accession>K0RWQ2</accession>
<organism evidence="1 2">
    <name type="scientific">Thalassiosira oceanica</name>
    <name type="common">Marine diatom</name>
    <dbReference type="NCBI Taxonomy" id="159749"/>
    <lineage>
        <taxon>Eukaryota</taxon>
        <taxon>Sar</taxon>
        <taxon>Stramenopiles</taxon>
        <taxon>Ochrophyta</taxon>
        <taxon>Bacillariophyta</taxon>
        <taxon>Coscinodiscophyceae</taxon>
        <taxon>Thalassiosirophycidae</taxon>
        <taxon>Thalassiosirales</taxon>
        <taxon>Thalassiosiraceae</taxon>
        <taxon>Thalassiosira</taxon>
    </lineage>
</organism>
<gene>
    <name evidence="1" type="ORF">THAOC_22529</name>
</gene>
<dbReference type="AlphaFoldDB" id="K0RWQ2"/>
<name>K0RWQ2_THAOC</name>
<protein>
    <submittedName>
        <fullName evidence="1">Uncharacterized protein</fullName>
    </submittedName>
</protein>
<evidence type="ECO:0000313" key="2">
    <source>
        <dbReference type="Proteomes" id="UP000266841"/>
    </source>
</evidence>
<comment type="caution">
    <text evidence="1">The sequence shown here is derived from an EMBL/GenBank/DDBJ whole genome shotgun (WGS) entry which is preliminary data.</text>
</comment>
<evidence type="ECO:0000313" key="1">
    <source>
        <dbReference type="EMBL" id="EJK57425.1"/>
    </source>
</evidence>
<dbReference type="Proteomes" id="UP000266841">
    <property type="component" value="Unassembled WGS sequence"/>
</dbReference>
<reference evidence="1 2" key="1">
    <citation type="journal article" date="2012" name="Genome Biol.">
        <title>Genome and low-iron response of an oceanic diatom adapted to chronic iron limitation.</title>
        <authorList>
            <person name="Lommer M."/>
            <person name="Specht M."/>
            <person name="Roy A.S."/>
            <person name="Kraemer L."/>
            <person name="Andreson R."/>
            <person name="Gutowska M.A."/>
            <person name="Wolf J."/>
            <person name="Bergner S.V."/>
            <person name="Schilhabel M.B."/>
            <person name="Klostermeier U.C."/>
            <person name="Beiko R.G."/>
            <person name="Rosenstiel P."/>
            <person name="Hippler M."/>
            <person name="Laroche J."/>
        </authorList>
    </citation>
    <scope>NUCLEOTIDE SEQUENCE [LARGE SCALE GENOMIC DNA]</scope>
    <source>
        <strain evidence="1 2">CCMP1005</strain>
    </source>
</reference>
<sequence length="80" mass="8843">MSSAGSGGIAVPQLDIGHYAKGLNTLRIRVRATICVRTAETYATSDMTQIRQEREMERRLHGTTHIASQFSLFTARSGVY</sequence>
<dbReference type="EMBL" id="AGNL01028269">
    <property type="protein sequence ID" value="EJK57425.1"/>
    <property type="molecule type" value="Genomic_DNA"/>
</dbReference>
<proteinExistence type="predicted"/>